<dbReference type="EMBL" id="LXTC01000003">
    <property type="protein sequence ID" value="OBA21082.1"/>
    <property type="molecule type" value="Genomic_DNA"/>
</dbReference>
<comment type="caution">
    <text evidence="1">The sequence shown here is derived from an EMBL/GenBank/DDBJ whole genome shotgun (WGS) entry which is preliminary data.</text>
</comment>
<dbReference type="InterPro" id="IPR011990">
    <property type="entry name" value="TPR-like_helical_dom_sf"/>
</dbReference>
<accession>A0A1A0HB25</accession>
<dbReference type="OrthoDB" id="434695at2759"/>
<dbReference type="GO" id="GO:0034044">
    <property type="term" value="C:exomer complex"/>
    <property type="evidence" value="ECO:0007669"/>
    <property type="project" value="UniProtKB-ARBA"/>
</dbReference>
<protein>
    <submittedName>
        <fullName evidence="1">Uncharacterized protein</fullName>
    </submittedName>
</protein>
<dbReference type="PANTHER" id="PTHR31975">
    <property type="entry name" value="BUD SITE SELECTION PROTEIN 7-RELATED"/>
    <property type="match status" value="1"/>
</dbReference>
<dbReference type="RefSeq" id="XP_018711592.1">
    <property type="nucleotide sequence ID" value="XM_018857547.1"/>
</dbReference>
<dbReference type="InterPro" id="IPR015374">
    <property type="entry name" value="ChAPs"/>
</dbReference>
<evidence type="ECO:0000313" key="2">
    <source>
        <dbReference type="Proteomes" id="UP000092555"/>
    </source>
</evidence>
<proteinExistence type="predicted"/>
<dbReference type="AlphaFoldDB" id="A0A1A0HB25"/>
<dbReference type="STRING" id="869754.A0A1A0HB25"/>
<dbReference type="GO" id="GO:0006893">
    <property type="term" value="P:Golgi to plasma membrane transport"/>
    <property type="evidence" value="ECO:0007669"/>
    <property type="project" value="TreeGrafter"/>
</dbReference>
<dbReference type="Gene3D" id="1.25.40.10">
    <property type="entry name" value="Tetratricopeptide repeat domain"/>
    <property type="match status" value="2"/>
</dbReference>
<dbReference type="PANTHER" id="PTHR31975:SF1">
    <property type="entry name" value="BUD SITE SELECTION PROTEIN 7-RELATED"/>
    <property type="match status" value="1"/>
</dbReference>
<keyword evidence="2" id="KW-1185">Reference proteome</keyword>
<dbReference type="GeneID" id="30030523"/>
<evidence type="ECO:0000313" key="1">
    <source>
        <dbReference type="EMBL" id="OBA21082.1"/>
    </source>
</evidence>
<organism evidence="1 2">
    <name type="scientific">Metschnikowia bicuspidata var. bicuspidata NRRL YB-4993</name>
    <dbReference type="NCBI Taxonomy" id="869754"/>
    <lineage>
        <taxon>Eukaryota</taxon>
        <taxon>Fungi</taxon>
        <taxon>Dikarya</taxon>
        <taxon>Ascomycota</taxon>
        <taxon>Saccharomycotina</taxon>
        <taxon>Pichiomycetes</taxon>
        <taxon>Metschnikowiaceae</taxon>
        <taxon>Metschnikowia</taxon>
    </lineage>
</organism>
<gene>
    <name evidence="1" type="ORF">METBIDRAFT_42512</name>
</gene>
<name>A0A1A0HB25_9ASCO</name>
<dbReference type="Pfam" id="PF09295">
    <property type="entry name" value="ChAPs"/>
    <property type="match status" value="1"/>
</dbReference>
<dbReference type="Proteomes" id="UP000092555">
    <property type="component" value="Unassembled WGS sequence"/>
</dbReference>
<sequence length="830" mass="91289">MPHPTLPWIREARFGITLGERAKAMGRMAAASPLLGPADVVHWGRHYGEKSARFTHNAFEPAANGLRSKEEDGYVGYFHHVNGVDYVGGAAAALEYLAGAVGLVRSENGYLWRAGVDVGSLGTYHDKPMVVTLCAYNTFARAELRVRLEVAVPRSRRSPVPVDALYTIYSHVLKKLRVYTGASVHEVGAAFWTELAALALTRLVLATDDASRRLCGTVNLPGLASTPERLAGAVLLLVALLPKGHLAGARPRFGPPSTCGADLVSTARFRNHVVDALVRLVALDSSGRTAARALDELVRLHGRQFDVVACQLLKADASRNNDLRFLRMVHEHVATHGRQLCQAALMLVEQARFLLARHAHALAIPVAADAVALLPLDFDAWHTLALCYVMAGQHGRALETINAFPVAFPPLAPAQPAAVDGVLDSFATTYMERAQHNQGVDLRTFEAFFPAPEAYDRAGEPVASMATIWHEQFQHQRHRRHPVCGPFHQSPLLLATNLELAAVDSRLMRLAGPGATKLSLAAHSAGEPWASVLDFDSKSTWGRTYDLVTLLVALVGWDQLVHIKNATFRASATAGEDDFVVDHLKLGALYARQWLQLLFLVVYEDLKVMVQMSSLDQDRSALSWALIGFIGWACKFNLKDTLSAFHTSMSGLSAEAGFDYYGTVKMLEIYNEFVLSDVCASTIDPLSSIYDGRQYTNKLIVQNASPEIQRGFVKQLQAGIFSLDNVLLSLSKLVSWNVRWYNYMPSSLVTETLIKLCAEYDALVVRSRLQILMKSLTKKDSKPSATYTLRAMFAAPPDDPRTPHEFVEGDTIMVYMAQLLSWIELLAETK</sequence>
<reference evidence="1 2" key="1">
    <citation type="submission" date="2016-05" db="EMBL/GenBank/DDBJ databases">
        <title>Comparative genomics of biotechnologically important yeasts.</title>
        <authorList>
            <consortium name="DOE Joint Genome Institute"/>
            <person name="Riley R."/>
            <person name="Haridas S."/>
            <person name="Wolfe K.H."/>
            <person name="Lopes M.R."/>
            <person name="Hittinger C.T."/>
            <person name="Goker M."/>
            <person name="Salamov A."/>
            <person name="Wisecaver J."/>
            <person name="Long T.M."/>
            <person name="Aerts A.L."/>
            <person name="Barry K."/>
            <person name="Choi C."/>
            <person name="Clum A."/>
            <person name="Coughlan A.Y."/>
            <person name="Deshpande S."/>
            <person name="Douglass A.P."/>
            <person name="Hanson S.J."/>
            <person name="Klenk H.-P."/>
            <person name="LaButti K."/>
            <person name="Lapidus A."/>
            <person name="Lindquist E."/>
            <person name="Lipzen A."/>
            <person name="Meier-kolthoff J.P."/>
            <person name="Ohm R.A."/>
            <person name="Otillar R.P."/>
            <person name="Pangilinan J."/>
            <person name="Peng Y."/>
            <person name="Rokas A."/>
            <person name="Rosa C.A."/>
            <person name="Scheuner C."/>
            <person name="Sibirny A.A."/>
            <person name="Slot J.C."/>
            <person name="Stielow J.B."/>
            <person name="Sun H."/>
            <person name="Kurtzman C.P."/>
            <person name="Blackwell M."/>
            <person name="Grigoriev I.V."/>
            <person name="Jeffries T.W."/>
        </authorList>
    </citation>
    <scope>NUCLEOTIDE SEQUENCE [LARGE SCALE GENOMIC DNA]</scope>
    <source>
        <strain evidence="1 2">NRRL YB-4993</strain>
    </source>
</reference>